<keyword evidence="2" id="KW-1134">Transmembrane beta strand</keyword>
<name>H6Q4T0_WIGGL</name>
<proteinExistence type="predicted"/>
<keyword evidence="3" id="KW-0812">Transmembrane</keyword>
<dbReference type="InterPro" id="IPR039910">
    <property type="entry name" value="D15-like"/>
</dbReference>
<dbReference type="eggNOG" id="COG4775">
    <property type="taxonomic scope" value="Bacteria"/>
</dbReference>
<accession>H6Q4T0</accession>
<evidence type="ECO:0000313" key="12">
    <source>
        <dbReference type="Proteomes" id="UP000009061"/>
    </source>
</evidence>
<keyword evidence="4" id="KW-0732">Signal</keyword>
<dbReference type="KEGG" id="wgl:WIGMOR_0381"/>
<evidence type="ECO:0000256" key="3">
    <source>
        <dbReference type="ARBA" id="ARBA00022692"/>
    </source>
</evidence>
<dbReference type="GO" id="GO:0043165">
    <property type="term" value="P:Gram-negative-bacterium-type cell outer membrane assembly"/>
    <property type="evidence" value="ECO:0007669"/>
    <property type="project" value="TreeGrafter"/>
</dbReference>
<gene>
    <name evidence="11" type="primary">bamA</name>
    <name evidence="11" type="synonym">ecfK</name>
    <name evidence="11" type="synonym">yaeT</name>
    <name evidence="11" type="ORF">WIGMOR_0381</name>
</gene>
<dbReference type="OrthoDB" id="9803054at2"/>
<dbReference type="NCBIfam" id="TIGR03303">
    <property type="entry name" value="OM_YaeT"/>
    <property type="match status" value="1"/>
</dbReference>
<dbReference type="Pfam" id="PF01103">
    <property type="entry name" value="Omp85"/>
    <property type="match status" value="1"/>
</dbReference>
<dbReference type="InterPro" id="IPR000184">
    <property type="entry name" value="Bac_surfAg_D15"/>
</dbReference>
<keyword evidence="6" id="KW-0472">Membrane</keyword>
<dbReference type="EMBL" id="CP003315">
    <property type="protein sequence ID" value="AFA41213.1"/>
    <property type="molecule type" value="Genomic_DNA"/>
</dbReference>
<organism evidence="11 12">
    <name type="scientific">Wigglesworthia glossinidia endosymbiont of Glossina morsitans morsitans</name>
    <name type="common">Yale colony</name>
    <dbReference type="NCBI Taxonomy" id="1142511"/>
    <lineage>
        <taxon>Bacteria</taxon>
        <taxon>Pseudomonadati</taxon>
        <taxon>Pseudomonadota</taxon>
        <taxon>Gammaproteobacteria</taxon>
        <taxon>Enterobacterales</taxon>
        <taxon>Erwiniaceae</taxon>
        <taxon>Wigglesworthia</taxon>
    </lineage>
</organism>
<dbReference type="InterPro" id="IPR010827">
    <property type="entry name" value="BamA/TamA_POTRA"/>
</dbReference>
<reference evidence="11 12" key="1">
    <citation type="journal article" date="2012" name="MBio">
        <title>Insight into the transmission biology and species-specific functional capabilities of tsetse (Diptera: glossinidae) obligate symbiont wigglesworthia.</title>
        <authorList>
            <person name="Rio R.V."/>
            <person name="Symula R.E."/>
            <person name="Wang J."/>
            <person name="Lohs C."/>
            <person name="Wu Y.N."/>
            <person name="Snyder A.K."/>
            <person name="Bjornson R.D."/>
            <person name="Oshima K."/>
            <person name="Biehl B.S."/>
            <person name="Perna N.T."/>
            <person name="Hattori M."/>
            <person name="Aksoy S."/>
        </authorList>
    </citation>
    <scope>NUCLEOTIDE SEQUENCE [LARGE SCALE GENOMIC DNA]</scope>
    <source>
        <strain evidence="11">WGM</strain>
    </source>
</reference>
<dbReference type="Proteomes" id="UP000009061">
    <property type="component" value="Chromosome"/>
</dbReference>
<dbReference type="PANTHER" id="PTHR12815">
    <property type="entry name" value="SORTING AND ASSEMBLY MACHINERY SAMM50 PROTEIN FAMILY MEMBER"/>
    <property type="match status" value="1"/>
</dbReference>
<dbReference type="Pfam" id="PF07244">
    <property type="entry name" value="POTRA"/>
    <property type="match status" value="3"/>
</dbReference>
<evidence type="ECO:0000259" key="9">
    <source>
        <dbReference type="Pfam" id="PF01103"/>
    </source>
</evidence>
<comment type="subcellular location">
    <subcellularLocation>
        <location evidence="1">Membrane</location>
    </subcellularLocation>
</comment>
<feature type="domain" description="Bacterial surface antigen (D15)" evidence="9">
    <location>
        <begin position="451"/>
        <end position="804"/>
    </location>
</feature>
<protein>
    <recommendedName>
        <fullName evidence="8">Outer membrane protein assembly factor BamA</fullName>
    </recommendedName>
</protein>
<keyword evidence="7" id="KW-0998">Cell outer membrane</keyword>
<dbReference type="RefSeq" id="WP_014354152.1">
    <property type="nucleotide sequence ID" value="NC_016893.1"/>
</dbReference>
<feature type="domain" description="POTRA" evidence="10">
    <location>
        <begin position="351"/>
        <end position="423"/>
    </location>
</feature>
<dbReference type="Gene3D" id="3.10.20.310">
    <property type="entry name" value="membrane protein fhac"/>
    <property type="match status" value="4"/>
</dbReference>
<keyword evidence="12" id="KW-1185">Reference proteome</keyword>
<dbReference type="GO" id="GO:1990063">
    <property type="term" value="C:Bam protein complex"/>
    <property type="evidence" value="ECO:0007669"/>
    <property type="project" value="TreeGrafter"/>
</dbReference>
<evidence type="ECO:0000313" key="11">
    <source>
        <dbReference type="EMBL" id="AFA41213.1"/>
    </source>
</evidence>
<evidence type="ECO:0000256" key="7">
    <source>
        <dbReference type="ARBA" id="ARBA00023237"/>
    </source>
</evidence>
<keyword evidence="5" id="KW-0677">Repeat</keyword>
<evidence type="ECO:0000259" key="10">
    <source>
        <dbReference type="Pfam" id="PF07244"/>
    </source>
</evidence>
<dbReference type="Gene3D" id="2.40.160.50">
    <property type="entry name" value="membrane protein fhac: a member of the omp85/tpsb transporter family"/>
    <property type="match status" value="1"/>
</dbReference>
<dbReference type="InterPro" id="IPR023707">
    <property type="entry name" value="OM_assembly_BamA"/>
</dbReference>
<evidence type="ECO:0000256" key="5">
    <source>
        <dbReference type="ARBA" id="ARBA00022737"/>
    </source>
</evidence>
<dbReference type="STRING" id="1142511.WIGMOR_0381"/>
<evidence type="ECO:0000256" key="4">
    <source>
        <dbReference type="ARBA" id="ARBA00022729"/>
    </source>
</evidence>
<evidence type="ECO:0000256" key="6">
    <source>
        <dbReference type="ARBA" id="ARBA00023136"/>
    </source>
</evidence>
<feature type="domain" description="POTRA" evidence="10">
    <location>
        <begin position="96"/>
        <end position="174"/>
    </location>
</feature>
<dbReference type="AlphaFoldDB" id="H6Q4T0"/>
<feature type="domain" description="POTRA" evidence="10">
    <location>
        <begin position="179"/>
        <end position="266"/>
    </location>
</feature>
<evidence type="ECO:0000256" key="1">
    <source>
        <dbReference type="ARBA" id="ARBA00004370"/>
    </source>
</evidence>
<dbReference type="GO" id="GO:0051205">
    <property type="term" value="P:protein insertion into membrane"/>
    <property type="evidence" value="ECO:0007669"/>
    <property type="project" value="TreeGrafter"/>
</dbReference>
<sequence>MYIKYSYLIILICIKFSFAISQNENQFVVKKIVFQGLDKVLEEHMLINLPIQVGQIATSEKISEIIRSLFKTNFFKNIKILKNNNTLIIQVEECAIIKDIIFSGNFTLKKSILKSLLQDKNIQIEAPLYPASIFQIKKALKNFYVFLGKENTKIHINTYFLPKNLVTLNINILESKNVFIKKIDIIGNKKFKKKQLIKKIELCENNFISNLFETCIYKKNQILQAQKDLHHFYLSRGYIDFNVRSIETNITEDYKFADITFNIYEGDIFKISKIFFLENIIKTSKEVNMFAQSIINKTYNENSIIKLKNIIKNFLEIHGYNNPKIFLEIQKNYSDLTAQIFVHIDLGKRLYVHRIYFTGYESTREIVFRRELTQLEGDLLKISNVKQDIKKINNLKYAEVTDIKIEDNINIPNHVNIYYHIKEHAIGKIDFGIGFGIRNGIQFHLGIQKDNLFDNGSFLQMYSEKNPYQTYLELFLLSPYLKTNGLYLKSKIFFKNTNRYKKYAAKINLHSYGANFFISLPEYKNRLLDFGLEYIHNYTLQTKSIINTWNNLHNAIQYEYLNSNKNQEIYSTKNDIFFITHWNYSTVNTDYFPTSGINNKINWKITLPWSNNKYYQIFLNSKYFISVSNNHRIAWMIGTYLGYTNGLKNKQVPFYDKFYTGGFETIRGFYHNTVGPKLVNYNCNSELQCFNNSDMNFNILGGNAVAITNIELIFPISFLTKKYYDVMRISFFLDSGTTWETDNKNTIFTKDNINYHISNKIRISSGIFLKWLSPFGPVSLSYAIPIQKHTHDHIESIQFNIGKLW</sequence>
<evidence type="ECO:0000256" key="8">
    <source>
        <dbReference type="NCBIfam" id="TIGR03303"/>
    </source>
</evidence>
<dbReference type="HOGENOM" id="CLU_007664_1_0_6"/>
<evidence type="ECO:0000256" key="2">
    <source>
        <dbReference type="ARBA" id="ARBA00022452"/>
    </source>
</evidence>
<dbReference type="PANTHER" id="PTHR12815:SF23">
    <property type="entry name" value="OUTER MEMBRANE PROTEIN ASSEMBLY FACTOR BAMA"/>
    <property type="match status" value="1"/>
</dbReference>
<dbReference type="PIRSF" id="PIRSF006076">
    <property type="entry name" value="OM_assembly_OMP85"/>
    <property type="match status" value="1"/>
</dbReference>